<keyword evidence="2" id="KW-0347">Helicase</keyword>
<dbReference type="Gene3D" id="3.40.50.300">
    <property type="entry name" value="P-loop containing nucleotide triphosphate hydrolases"/>
    <property type="match status" value="1"/>
</dbReference>
<dbReference type="GO" id="GO:0004386">
    <property type="term" value="F:helicase activity"/>
    <property type="evidence" value="ECO:0007669"/>
    <property type="project" value="UniProtKB-KW"/>
</dbReference>
<feature type="domain" description="Helicase ATP-binding" evidence="1">
    <location>
        <begin position="703"/>
        <end position="893"/>
    </location>
</feature>
<dbReference type="SUPFAM" id="SSF52540">
    <property type="entry name" value="P-loop containing nucleoside triphosphate hydrolases"/>
    <property type="match status" value="1"/>
</dbReference>
<dbReference type="EMBL" id="LC168164">
    <property type="protein sequence ID" value="BAV39135.1"/>
    <property type="molecule type" value="Genomic_DNA"/>
</dbReference>
<accession>A0A1B4XWF7</accession>
<dbReference type="InterPro" id="IPR014001">
    <property type="entry name" value="Helicase_ATP-bd"/>
</dbReference>
<sequence>MLKQLAKKAKAVKYSPTSSYYLDYDTNDELFIERKQRNDILINLDKNIDIDLLCEEYGHSEDISDLSLEKLLQFSEQEGERFEKSKKKYIDFITSVFKNLNASLNEFPKDNFNATYERINIHEFINDETRFERELKRVTDSKTKYEMVEEHCLTLLYTLRKDWEGLLNDDDISKKVIIEKEIEKSVLNIRNFRFAYTKNINDLYLRLLSIDTTVQNNVTILDNNQQNTEKTFIVSETSSINRKMMFDIYKSINNPLVTQIYKERFEKTKNDFINWGDNADLKEIDPVAYQAKLDKTLKGLKSRLIPVAYSTYTGIRPSEDYGDYEHWNGLQAFDLDIKFCADEIKDPKSNKVIGYENQMFDEEDVAKMKVKLHKALSKYNWYLCAKTSISEKGLHVITKVKPMHHIFKDDSDNKNINKFWFMMNYYHKYTIIKWILLNELGIPEKHINKVIDSSMAKISQGIVLNTDLTATWNDTYMELPLTYGLHIPPKEGMELDEWILEPNNLKRMLTSVSMKALGNETLDDARSRRRKNSSQHTFKVERVDNVVKYDFKVGNLPSISEIKPIDYANIDKGQRDFIRHKAMRTIVALYDGSENTRKLVRHYLKVDVYGKDTWGDEKEFHGKWNYAVKKPTVFNNVLPFLNKAGFKIELDDSKIEEIKNSKMGASIEGLKNSTVSLKEIIPHYSFRLPKATPYLGQIGNQIVDSLTYSKINVIEAAPGTGKTTLFNKLAKKYRICLVCPYQSVLKNKVEGDIDASQYFDTFYGGKKIDFSKLGNKSVATTFDTFNTLTEEDYKKFDIIAIDESHLLFTEGFRGKTSSALVRGVDRFVIDEVLKRDLDFDSNTLYNSNYFIDNEPLLNKLENANKTKVVLMTGTITGELLYFSSKDRLNYIKINSDHKYGKHANFYLCETSKSLKETMAIKMAQSLDEGKTLLVPTNNGDTYINALVEQLKYLTKTEFTDENWGYYSKKTNNDEMCKMINDKSLVPEKIKLIFCTRYLGVGVDIINERKFEVFINGDETTAQDIEQYNNRIRRAFIECSIFYCALEENSSGVVEIKPKIFSTPNEISLRDKNNYQKEISDDKRVATANRNISRNDEKARYKLQEVLTHNEAYHINTAEGVEFNEESFLIKSFAKDFEQIATSACYTKYMLQTYYNYTVGYNFTVLDDEDVTKRLGIISKESSKETELKRTKAYEDVIDFCVENKDKILDSKIDYQLYDEREFRIDIIPLKKGKENPLGFDYEIKYSSLYEKQFKEAYTRMKKLLRVYTPEVASEFLKKRISSNGKVKKAETKRDMALFGFLKRLIYDDKLLVANYDIFKIVEEFLNDGMNDIQYIDEHNFIFNEFAVSGIINKINNYGNSFISKLGDGLSFQSNKKITEIYENAKETLKTLFEMRKVKGSEDFKLTRRMIPPIKKDNSNGFLGNEELEKFLMGDTYTNKEYNEDEIDLDEVTNRKGEDMSKTISNNKSGSFSDFQYDII</sequence>
<gene>
    <name evidence="2" type="ORF">BPT24_013</name>
</gene>
<dbReference type="PROSITE" id="PS51192">
    <property type="entry name" value="HELICASE_ATP_BIND_1"/>
    <property type="match status" value="1"/>
</dbReference>
<dbReference type="InterPro" id="IPR027417">
    <property type="entry name" value="P-loop_NTPase"/>
</dbReference>
<keyword evidence="2" id="KW-0378">Hydrolase</keyword>
<name>A0A1B4XWF7_9CAUD</name>
<keyword evidence="2" id="KW-0547">Nucleotide-binding</keyword>
<keyword evidence="2" id="KW-0067">ATP-binding</keyword>
<organism evidence="2 3">
    <name type="scientific">Tenacibaculum phage pT24</name>
    <dbReference type="NCBI Taxonomy" id="1880590"/>
    <lineage>
        <taxon>Viruses</taxon>
        <taxon>Duplodnaviria</taxon>
        <taxon>Heunggongvirae</taxon>
        <taxon>Uroviricota</taxon>
        <taxon>Caudoviricetes</taxon>
        <taxon>Kungbxnavirus</taxon>
        <taxon>Kungbxnavirus pT24</taxon>
    </lineage>
</organism>
<evidence type="ECO:0000259" key="1">
    <source>
        <dbReference type="PROSITE" id="PS51192"/>
    </source>
</evidence>
<proteinExistence type="predicted"/>
<reference evidence="2 3" key="1">
    <citation type="submission" date="2016-07" db="EMBL/GenBank/DDBJ databases">
        <title>Characterization of three bacteriophages infecting bacteria isolated from shrimp culture pond water.</title>
        <authorList>
            <person name="Khoa H.V."/>
        </authorList>
    </citation>
    <scope>NUCLEOTIDE SEQUENCE [LARGE SCALE GENOMIC DNA]</scope>
</reference>
<evidence type="ECO:0000313" key="3">
    <source>
        <dbReference type="Proteomes" id="UP000224877"/>
    </source>
</evidence>
<evidence type="ECO:0000313" key="2">
    <source>
        <dbReference type="EMBL" id="BAV39135.1"/>
    </source>
</evidence>
<dbReference type="SMART" id="SM00487">
    <property type="entry name" value="DEXDc"/>
    <property type="match status" value="1"/>
</dbReference>
<dbReference type="Proteomes" id="UP000224877">
    <property type="component" value="Segment"/>
</dbReference>
<protein>
    <submittedName>
        <fullName evidence="2">DNA helicase</fullName>
    </submittedName>
</protein>
<keyword evidence="3" id="KW-1185">Reference proteome</keyword>